<dbReference type="InterPro" id="IPR010960">
    <property type="entry name" value="Flavocytochrome_c"/>
</dbReference>
<dbReference type="AlphaFoldDB" id="A0A6L6YK37"/>
<dbReference type="RefSeq" id="WP_160335541.1">
    <property type="nucleotide sequence ID" value="NZ_WSRP01000022.1"/>
</dbReference>
<comment type="caution">
    <text evidence="7">The sequence shown here is derived from an EMBL/GenBank/DDBJ whole genome shotgun (WGS) entry which is preliminary data.</text>
</comment>
<dbReference type="SUPFAM" id="SSF51905">
    <property type="entry name" value="FAD/NAD(P)-binding domain"/>
    <property type="match status" value="1"/>
</dbReference>
<evidence type="ECO:0000313" key="7">
    <source>
        <dbReference type="EMBL" id="MVX57113.1"/>
    </source>
</evidence>
<dbReference type="GO" id="GO:0010181">
    <property type="term" value="F:FMN binding"/>
    <property type="evidence" value="ECO:0007669"/>
    <property type="project" value="InterPro"/>
</dbReference>
<dbReference type="GO" id="GO:0016491">
    <property type="term" value="F:oxidoreductase activity"/>
    <property type="evidence" value="ECO:0007669"/>
    <property type="project" value="UniProtKB-KW"/>
</dbReference>
<evidence type="ECO:0000313" key="8">
    <source>
        <dbReference type="Proteomes" id="UP000472580"/>
    </source>
</evidence>
<evidence type="ECO:0000256" key="2">
    <source>
        <dbReference type="ARBA" id="ARBA00022630"/>
    </source>
</evidence>
<keyword evidence="8" id="KW-1185">Reference proteome</keyword>
<comment type="similarity">
    <text evidence="5">Belongs to the FAD-dependent oxidoreductase 2 family. FRD/SDH subfamily.</text>
</comment>
<comment type="cofactor">
    <cofactor evidence="1">
        <name>FAD</name>
        <dbReference type="ChEBI" id="CHEBI:57692"/>
    </cofactor>
</comment>
<evidence type="ECO:0000256" key="5">
    <source>
        <dbReference type="RuleBase" id="RU366062"/>
    </source>
</evidence>
<protein>
    <submittedName>
        <fullName evidence="7">Flavocytochrome c</fullName>
    </submittedName>
</protein>
<name>A0A6L6YK37_9BURK</name>
<sequence>MISRRQIIIGTASALMAPGLCFAKKKWDVIIVGSGVAGLSAAVSSLQSGAKSVLILEKSPVIGGHSIVSTGYVSAVDPKRQKYKDSPELMLENMLEIGGHKNDTALAEIVCQRSFEIINWLEDVGVKWEPTLLQTAAGLFPRSHISNTVRAGYDYVMALNSYAIRHGAKLLLNTKVESLITEDGRVVGVTASLGKDQSVPMYAGAVILATGGFTANVEMRTRFDPRLGPEFATTANPFGNAYDGATGDAITMTEPLGAALKDAQYIQLIPFWGGRLLDYVGGDIFVNKHGKRFVSESASWKEISEAVLKQPDKEMWAITDSQSRKGASLGIKLMNQVVRKANSVQEMASIMHVEPSVLTQTLDTYNRHAKINEDPIFHKNRFTQTISVPPYYFGIERLCVHFCCGGVRFNKNAQVLRKDGSVIEGLYVCGEASGGLHGHDRMGGVALTSAFVFGKIAGKHSISQTA</sequence>
<keyword evidence="2 5" id="KW-0285">Flavoprotein</keyword>
<evidence type="ECO:0000256" key="4">
    <source>
        <dbReference type="ARBA" id="ARBA00023002"/>
    </source>
</evidence>
<dbReference type="InterPro" id="IPR050315">
    <property type="entry name" value="FAD-oxidoreductase_2"/>
</dbReference>
<dbReference type="Gene3D" id="3.50.50.60">
    <property type="entry name" value="FAD/NAD(P)-binding domain"/>
    <property type="match status" value="1"/>
</dbReference>
<evidence type="ECO:0000256" key="3">
    <source>
        <dbReference type="ARBA" id="ARBA00022827"/>
    </source>
</evidence>
<organism evidence="7 8">
    <name type="scientific">Parasutterella muris</name>
    <dbReference type="NCBI Taxonomy" id="2565572"/>
    <lineage>
        <taxon>Bacteria</taxon>
        <taxon>Pseudomonadati</taxon>
        <taxon>Pseudomonadota</taxon>
        <taxon>Betaproteobacteria</taxon>
        <taxon>Burkholderiales</taxon>
        <taxon>Sutterellaceae</taxon>
        <taxon>Parasutterella</taxon>
    </lineage>
</organism>
<evidence type="ECO:0000259" key="6">
    <source>
        <dbReference type="Pfam" id="PF00890"/>
    </source>
</evidence>
<dbReference type="OrthoDB" id="9813348at2"/>
<dbReference type="Proteomes" id="UP000472580">
    <property type="component" value="Unassembled WGS sequence"/>
</dbReference>
<dbReference type="PANTHER" id="PTHR43400:SF7">
    <property type="entry name" value="FAD-DEPENDENT OXIDOREDUCTASE 2 FAD BINDING DOMAIN-CONTAINING PROTEIN"/>
    <property type="match status" value="1"/>
</dbReference>
<dbReference type="PRINTS" id="PR00411">
    <property type="entry name" value="PNDRDTASEI"/>
</dbReference>
<dbReference type="InterPro" id="IPR027477">
    <property type="entry name" value="Succ_DH/fumarate_Rdtase_cat_sf"/>
</dbReference>
<dbReference type="InterPro" id="IPR036188">
    <property type="entry name" value="FAD/NAD-bd_sf"/>
</dbReference>
<feature type="domain" description="FAD-dependent oxidoreductase 2 FAD-binding" evidence="6">
    <location>
        <begin position="28"/>
        <end position="447"/>
    </location>
</feature>
<dbReference type="NCBIfam" id="TIGR01813">
    <property type="entry name" value="flavo_cyto_c"/>
    <property type="match status" value="1"/>
</dbReference>
<evidence type="ECO:0000256" key="1">
    <source>
        <dbReference type="ARBA" id="ARBA00001974"/>
    </source>
</evidence>
<gene>
    <name evidence="7" type="ORF">E5987_07820</name>
</gene>
<dbReference type="Pfam" id="PF00890">
    <property type="entry name" value="FAD_binding_2"/>
    <property type="match status" value="1"/>
</dbReference>
<keyword evidence="4 5" id="KW-0560">Oxidoreductase</keyword>
<dbReference type="EMBL" id="WSRP01000022">
    <property type="protein sequence ID" value="MVX57113.1"/>
    <property type="molecule type" value="Genomic_DNA"/>
</dbReference>
<dbReference type="PANTHER" id="PTHR43400">
    <property type="entry name" value="FUMARATE REDUCTASE"/>
    <property type="match status" value="1"/>
</dbReference>
<reference evidence="7 8" key="1">
    <citation type="submission" date="2019-12" db="EMBL/GenBank/DDBJ databases">
        <title>Microbes associate with the intestines of laboratory mice.</title>
        <authorList>
            <person name="Navarre W."/>
            <person name="Wong E."/>
        </authorList>
    </citation>
    <scope>NUCLEOTIDE SEQUENCE [LARGE SCALE GENOMIC DNA]</scope>
    <source>
        <strain evidence="7 8">NM82_D38</strain>
    </source>
</reference>
<proteinExistence type="inferred from homology"/>
<dbReference type="SUPFAM" id="SSF56425">
    <property type="entry name" value="Succinate dehydrogenase/fumarate reductase flavoprotein, catalytic domain"/>
    <property type="match status" value="1"/>
</dbReference>
<accession>A0A6L6YK37</accession>
<keyword evidence="3 5" id="KW-0274">FAD</keyword>
<dbReference type="Gene3D" id="3.90.700.10">
    <property type="entry name" value="Succinate dehydrogenase/fumarate reductase flavoprotein, catalytic domain"/>
    <property type="match status" value="1"/>
</dbReference>
<dbReference type="InterPro" id="IPR003953">
    <property type="entry name" value="FAD-dep_OxRdtase_2_FAD-bd"/>
</dbReference>